<accession>A0ABW8C2N2</accession>
<organism evidence="3 4">
    <name type="scientific">Streptomyces fildesensis</name>
    <dbReference type="NCBI Taxonomy" id="375757"/>
    <lineage>
        <taxon>Bacteria</taxon>
        <taxon>Bacillati</taxon>
        <taxon>Actinomycetota</taxon>
        <taxon>Actinomycetes</taxon>
        <taxon>Kitasatosporales</taxon>
        <taxon>Streptomycetaceae</taxon>
        <taxon>Streptomyces</taxon>
    </lineage>
</organism>
<evidence type="ECO:0000259" key="2">
    <source>
        <dbReference type="Pfam" id="PF20434"/>
    </source>
</evidence>
<protein>
    <submittedName>
        <fullName evidence="3">Alpha/beta hydrolase fold domain-containing protein</fullName>
    </submittedName>
</protein>
<comment type="caution">
    <text evidence="3">The sequence shown here is derived from an EMBL/GenBank/DDBJ whole genome shotgun (WGS) entry which is preliminary data.</text>
</comment>
<dbReference type="Proteomes" id="UP001614394">
    <property type="component" value="Unassembled WGS sequence"/>
</dbReference>
<dbReference type="InterPro" id="IPR049492">
    <property type="entry name" value="BD-FAE-like_dom"/>
</dbReference>
<sequence length="316" mass="32760">MTQSPPAQLDLGWPPPPFLAPVPPVVGGDGVTRFEGVTYATSPGYRPRLLDVQVPASATPPPVVLWIHGGGWMEGDRRYPPPTVPVELLHGSVLGAGFALVSIDYRHSLEAPFPAQLHDVKAAIRYIRRFAGSFGIDTDRIAVWGESAGGHLAALAGLTTADGPGGAAMEGTEGVLGEPTAVQAVVDWYGVHEIASLLAHPMPPSPPGAAEYPNPFAALLGGTEDERTDLARAASPVTYVGAGAPPFLLIHGTKDGLVPYSQSELLAAELRTAGCEVTLTPVDGADHIFLGSPDIVSIVGDSVAFIAGRLNGQSQP</sequence>
<evidence type="ECO:0000256" key="1">
    <source>
        <dbReference type="ARBA" id="ARBA00022801"/>
    </source>
</evidence>
<name>A0ABW8C2N2_9ACTN</name>
<dbReference type="GO" id="GO:0016787">
    <property type="term" value="F:hydrolase activity"/>
    <property type="evidence" value="ECO:0007669"/>
    <property type="project" value="UniProtKB-KW"/>
</dbReference>
<proteinExistence type="predicted"/>
<dbReference type="Pfam" id="PF20434">
    <property type="entry name" value="BD-FAE"/>
    <property type="match status" value="1"/>
</dbReference>
<dbReference type="InterPro" id="IPR029058">
    <property type="entry name" value="AB_hydrolase_fold"/>
</dbReference>
<gene>
    <name evidence="3" type="ORF">ACIGXA_09055</name>
</gene>
<dbReference type="PANTHER" id="PTHR48081:SF13">
    <property type="entry name" value="ALPHA_BETA HYDROLASE"/>
    <property type="match status" value="1"/>
</dbReference>
<dbReference type="PANTHER" id="PTHR48081">
    <property type="entry name" value="AB HYDROLASE SUPERFAMILY PROTEIN C4A8.06C"/>
    <property type="match status" value="1"/>
</dbReference>
<keyword evidence="1 3" id="KW-0378">Hydrolase</keyword>
<evidence type="ECO:0000313" key="4">
    <source>
        <dbReference type="Proteomes" id="UP001614394"/>
    </source>
</evidence>
<dbReference type="EMBL" id="JBITYG010000002">
    <property type="protein sequence ID" value="MFI9100663.1"/>
    <property type="molecule type" value="Genomic_DNA"/>
</dbReference>
<dbReference type="RefSeq" id="WP_399646112.1">
    <property type="nucleotide sequence ID" value="NZ_JBITYG010000002.1"/>
</dbReference>
<dbReference type="InterPro" id="IPR050300">
    <property type="entry name" value="GDXG_lipolytic_enzyme"/>
</dbReference>
<dbReference type="SUPFAM" id="SSF53474">
    <property type="entry name" value="alpha/beta-Hydrolases"/>
    <property type="match status" value="1"/>
</dbReference>
<evidence type="ECO:0000313" key="3">
    <source>
        <dbReference type="EMBL" id="MFI9100663.1"/>
    </source>
</evidence>
<dbReference type="Gene3D" id="3.40.50.1820">
    <property type="entry name" value="alpha/beta hydrolase"/>
    <property type="match status" value="1"/>
</dbReference>
<feature type="domain" description="BD-FAE-like" evidence="2">
    <location>
        <begin position="50"/>
        <end position="270"/>
    </location>
</feature>
<keyword evidence="4" id="KW-1185">Reference proteome</keyword>
<reference evidence="3 4" key="1">
    <citation type="submission" date="2024-10" db="EMBL/GenBank/DDBJ databases">
        <title>The Natural Products Discovery Center: Release of the First 8490 Sequenced Strains for Exploring Actinobacteria Biosynthetic Diversity.</title>
        <authorList>
            <person name="Kalkreuter E."/>
            <person name="Kautsar S.A."/>
            <person name="Yang D."/>
            <person name="Bader C.D."/>
            <person name="Teijaro C.N."/>
            <person name="Fluegel L."/>
            <person name="Davis C.M."/>
            <person name="Simpson J.R."/>
            <person name="Lauterbach L."/>
            <person name="Steele A.D."/>
            <person name="Gui C."/>
            <person name="Meng S."/>
            <person name="Li G."/>
            <person name="Viehrig K."/>
            <person name="Ye F."/>
            <person name="Su P."/>
            <person name="Kiefer A.F."/>
            <person name="Nichols A."/>
            <person name="Cepeda A.J."/>
            <person name="Yan W."/>
            <person name="Fan B."/>
            <person name="Jiang Y."/>
            <person name="Adhikari A."/>
            <person name="Zheng C.-J."/>
            <person name="Schuster L."/>
            <person name="Cowan T.M."/>
            <person name="Smanski M.J."/>
            <person name="Chevrette M.G."/>
            <person name="De Carvalho L.P.S."/>
            <person name="Shen B."/>
        </authorList>
    </citation>
    <scope>NUCLEOTIDE SEQUENCE [LARGE SCALE GENOMIC DNA]</scope>
    <source>
        <strain evidence="3 4">NPDC053399</strain>
    </source>
</reference>